<dbReference type="CDD" id="cd06342">
    <property type="entry name" value="PBP1_ABC_LIVBP-like"/>
    <property type="match status" value="1"/>
</dbReference>
<keyword evidence="7" id="KW-1185">Reference proteome</keyword>
<dbReference type="Gene3D" id="3.40.50.2300">
    <property type="match status" value="2"/>
</dbReference>
<organism evidence="6 7">
    <name type="scientific">Zavarzinia aquatilis</name>
    <dbReference type="NCBI Taxonomy" id="2211142"/>
    <lineage>
        <taxon>Bacteria</taxon>
        <taxon>Pseudomonadati</taxon>
        <taxon>Pseudomonadota</taxon>
        <taxon>Alphaproteobacteria</taxon>
        <taxon>Rhodospirillales</taxon>
        <taxon>Zavarziniaceae</taxon>
        <taxon>Zavarzinia</taxon>
    </lineage>
</organism>
<gene>
    <name evidence="6" type="ORF">DKG74_15295</name>
</gene>
<name>A0A317E063_9PROT</name>
<keyword evidence="4" id="KW-0029">Amino-acid transport</keyword>
<comment type="caution">
    <text evidence="6">The sequence shown here is derived from an EMBL/GenBank/DDBJ whole genome shotgun (WGS) entry which is preliminary data.</text>
</comment>
<protein>
    <recommendedName>
        <fullName evidence="5">Leucine-binding protein domain-containing protein</fullName>
    </recommendedName>
</protein>
<dbReference type="InterPro" id="IPR028082">
    <property type="entry name" value="Peripla_BP_I"/>
</dbReference>
<evidence type="ECO:0000313" key="7">
    <source>
        <dbReference type="Proteomes" id="UP000245461"/>
    </source>
</evidence>
<dbReference type="GO" id="GO:0006865">
    <property type="term" value="P:amino acid transport"/>
    <property type="evidence" value="ECO:0007669"/>
    <property type="project" value="UniProtKB-KW"/>
</dbReference>
<dbReference type="InterPro" id="IPR028081">
    <property type="entry name" value="Leu-bd"/>
</dbReference>
<dbReference type="RefSeq" id="WP_109907043.1">
    <property type="nucleotide sequence ID" value="NZ_QGLE01000009.1"/>
</dbReference>
<dbReference type="OrthoDB" id="9791590at2"/>
<keyword evidence="2" id="KW-0813">Transport</keyword>
<evidence type="ECO:0000256" key="1">
    <source>
        <dbReference type="ARBA" id="ARBA00010062"/>
    </source>
</evidence>
<reference evidence="6 7" key="1">
    <citation type="submission" date="2018-05" db="EMBL/GenBank/DDBJ databases">
        <title>Zavarzinia sp. HR-AS.</title>
        <authorList>
            <person name="Lee Y."/>
            <person name="Jeon C.O."/>
        </authorList>
    </citation>
    <scope>NUCLEOTIDE SEQUENCE [LARGE SCALE GENOMIC DNA]</scope>
    <source>
        <strain evidence="6 7">HR-AS</strain>
    </source>
</reference>
<evidence type="ECO:0000256" key="3">
    <source>
        <dbReference type="ARBA" id="ARBA00022729"/>
    </source>
</evidence>
<dbReference type="PANTHER" id="PTHR47151:SF2">
    <property type="entry name" value="AMINO ACID BINDING PROTEIN"/>
    <property type="match status" value="1"/>
</dbReference>
<dbReference type="Pfam" id="PF13458">
    <property type="entry name" value="Peripla_BP_6"/>
    <property type="match status" value="1"/>
</dbReference>
<dbReference type="PRINTS" id="PR00337">
    <property type="entry name" value="LEUILEVALBP"/>
</dbReference>
<feature type="domain" description="Leucine-binding protein" evidence="5">
    <location>
        <begin position="45"/>
        <end position="373"/>
    </location>
</feature>
<evidence type="ECO:0000259" key="5">
    <source>
        <dbReference type="Pfam" id="PF13458"/>
    </source>
</evidence>
<dbReference type="AlphaFoldDB" id="A0A317E063"/>
<accession>A0A317E063</accession>
<dbReference type="Proteomes" id="UP000245461">
    <property type="component" value="Unassembled WGS sequence"/>
</dbReference>
<dbReference type="EMBL" id="QGLE01000009">
    <property type="protein sequence ID" value="PWR20369.1"/>
    <property type="molecule type" value="Genomic_DNA"/>
</dbReference>
<evidence type="ECO:0000256" key="2">
    <source>
        <dbReference type="ARBA" id="ARBA00022448"/>
    </source>
</evidence>
<keyword evidence="3" id="KW-0732">Signal</keyword>
<evidence type="ECO:0000313" key="6">
    <source>
        <dbReference type="EMBL" id="PWR20369.1"/>
    </source>
</evidence>
<sequence>MRKLVLGLVAVIAFGAAVAWFWMHNARRDEAAAPPPVAAVSLPDIRIGLAAPLSGDQAAFGEQLKTGVEFAVQMVNANGGIAGRKIVLDVKDDACDPAQAASVAADFVGSGVVAVIGHFCSGASEAAAAVYGPAQVVMVTPASTDPRLTDNAGGTVFRTVWRDDYQGLIAAALVKQTMAKKKLGVVRDGTLYGQQVVSVFKAAIARLELPEAAADLVVGPELSAKQAAAKLKSAGVGVVFIAAAPGRAGGLVKALRDAGITASIIGADALASPEFVKAAGAKAADGAIVTFARNPLDNPAAAKAVEKLLDQGKDPSGYVLNAFAATEVLTAALGPVVKPDPTAAIDGKRLAATIRVNRFTTVLGELAFDAKGDIAKPGVVYYVWKGGELKAM</sequence>
<comment type="similarity">
    <text evidence="1">Belongs to the leucine-binding protein family.</text>
</comment>
<dbReference type="PANTHER" id="PTHR47151">
    <property type="entry name" value="LEU/ILE/VAL-BINDING ABC TRANSPORTER SUBUNIT"/>
    <property type="match status" value="1"/>
</dbReference>
<proteinExistence type="inferred from homology"/>
<evidence type="ECO:0000256" key="4">
    <source>
        <dbReference type="ARBA" id="ARBA00022970"/>
    </source>
</evidence>
<dbReference type="InterPro" id="IPR000709">
    <property type="entry name" value="Leu_Ile_Val-bd"/>
</dbReference>
<dbReference type="SUPFAM" id="SSF53822">
    <property type="entry name" value="Periplasmic binding protein-like I"/>
    <property type="match status" value="1"/>
</dbReference>